<reference evidence="2 3" key="1">
    <citation type="journal article" date="2019" name="Genome Biol. Evol.">
        <title>Insights into the evolution of the New World diploid cottons (Gossypium, subgenus Houzingenia) based on genome sequencing.</title>
        <authorList>
            <person name="Grover C.E."/>
            <person name="Arick M.A. 2nd"/>
            <person name="Thrash A."/>
            <person name="Conover J.L."/>
            <person name="Sanders W.S."/>
            <person name="Peterson D.G."/>
            <person name="Frelichowski J.E."/>
            <person name="Scheffler J.A."/>
            <person name="Scheffler B.E."/>
            <person name="Wendel J.F."/>
        </authorList>
    </citation>
    <scope>NUCLEOTIDE SEQUENCE [LARGE SCALE GENOMIC DNA]</scope>
    <source>
        <strain evidence="2">5</strain>
        <tissue evidence="2">Leaf</tissue>
    </source>
</reference>
<dbReference type="EMBL" id="JABEZY010000005">
    <property type="protein sequence ID" value="MBA0738683.1"/>
    <property type="molecule type" value="Genomic_DNA"/>
</dbReference>
<dbReference type="OrthoDB" id="10482070at2759"/>
<evidence type="ECO:0000313" key="3">
    <source>
        <dbReference type="Proteomes" id="UP000593579"/>
    </source>
</evidence>
<feature type="compositionally biased region" description="Polar residues" evidence="1">
    <location>
        <begin position="57"/>
        <end position="66"/>
    </location>
</feature>
<keyword evidence="3" id="KW-1185">Reference proteome</keyword>
<gene>
    <name evidence="2" type="ORF">Gogos_012011</name>
</gene>
<name>A0A7J9BR66_GOSGO</name>
<evidence type="ECO:0000313" key="2">
    <source>
        <dbReference type="EMBL" id="MBA0738683.1"/>
    </source>
</evidence>
<dbReference type="AlphaFoldDB" id="A0A7J9BR66"/>
<proteinExistence type="predicted"/>
<comment type="caution">
    <text evidence="2">The sequence shown here is derived from an EMBL/GenBank/DDBJ whole genome shotgun (WGS) entry which is preliminary data.</text>
</comment>
<feature type="region of interest" description="Disordered" evidence="1">
    <location>
        <begin position="57"/>
        <end position="82"/>
    </location>
</feature>
<sequence length="82" mass="9242">MRDTRSYNRAFSIGHSELVVEPFEWEYTGEHWELATHDLNDFVEPFESVVQQVIETNPDSSCSSLTNGDGEDENGDSEGGDE</sequence>
<feature type="non-terminal residue" evidence="2">
    <location>
        <position position="1"/>
    </location>
</feature>
<organism evidence="2 3">
    <name type="scientific">Gossypium gossypioides</name>
    <name type="common">Mexican cotton</name>
    <name type="synonym">Selera gossypioides</name>
    <dbReference type="NCBI Taxonomy" id="34282"/>
    <lineage>
        <taxon>Eukaryota</taxon>
        <taxon>Viridiplantae</taxon>
        <taxon>Streptophyta</taxon>
        <taxon>Embryophyta</taxon>
        <taxon>Tracheophyta</taxon>
        <taxon>Spermatophyta</taxon>
        <taxon>Magnoliopsida</taxon>
        <taxon>eudicotyledons</taxon>
        <taxon>Gunneridae</taxon>
        <taxon>Pentapetalae</taxon>
        <taxon>rosids</taxon>
        <taxon>malvids</taxon>
        <taxon>Malvales</taxon>
        <taxon>Malvaceae</taxon>
        <taxon>Malvoideae</taxon>
        <taxon>Gossypium</taxon>
    </lineage>
</organism>
<protein>
    <submittedName>
        <fullName evidence="2">Uncharacterized protein</fullName>
    </submittedName>
</protein>
<feature type="compositionally biased region" description="Acidic residues" evidence="1">
    <location>
        <begin position="69"/>
        <end position="82"/>
    </location>
</feature>
<dbReference type="Proteomes" id="UP000593579">
    <property type="component" value="Unassembled WGS sequence"/>
</dbReference>
<accession>A0A7J9BR66</accession>
<evidence type="ECO:0000256" key="1">
    <source>
        <dbReference type="SAM" id="MobiDB-lite"/>
    </source>
</evidence>